<evidence type="ECO:0000256" key="5">
    <source>
        <dbReference type="ARBA" id="ARBA00022692"/>
    </source>
</evidence>
<dbReference type="STRING" id="1324314.BVG16_07980"/>
<dbReference type="GO" id="GO:0015528">
    <property type="term" value="F:lactose:proton symporter activity"/>
    <property type="evidence" value="ECO:0007669"/>
    <property type="project" value="TreeGrafter"/>
</dbReference>
<dbReference type="PANTHER" id="PTHR23522:SF10">
    <property type="entry name" value="3-PHENYLPROPIONIC ACID TRANSPORTER-RELATED"/>
    <property type="match status" value="1"/>
</dbReference>
<dbReference type="GO" id="GO:0030395">
    <property type="term" value="F:lactose binding"/>
    <property type="evidence" value="ECO:0007669"/>
    <property type="project" value="TreeGrafter"/>
</dbReference>
<dbReference type="GO" id="GO:0005886">
    <property type="term" value="C:plasma membrane"/>
    <property type="evidence" value="ECO:0007669"/>
    <property type="project" value="UniProtKB-SubCell"/>
</dbReference>
<dbReference type="Gene3D" id="1.20.1250.20">
    <property type="entry name" value="MFS general substrate transporter like domains"/>
    <property type="match status" value="2"/>
</dbReference>
<dbReference type="InterPro" id="IPR024989">
    <property type="entry name" value="MFS_assoc_dom"/>
</dbReference>
<gene>
    <name evidence="10" type="ORF">BVG16_07980</name>
</gene>
<evidence type="ECO:0000313" key="10">
    <source>
        <dbReference type="EMBL" id="OPA79487.1"/>
    </source>
</evidence>
<keyword evidence="3" id="KW-1003">Cell membrane</keyword>
<keyword evidence="5 8" id="KW-0812">Transmembrane</keyword>
<dbReference type="InterPro" id="IPR036259">
    <property type="entry name" value="MFS_trans_sf"/>
</dbReference>
<evidence type="ECO:0000256" key="1">
    <source>
        <dbReference type="ARBA" id="ARBA00004429"/>
    </source>
</evidence>
<feature type="transmembrane region" description="Helical" evidence="8">
    <location>
        <begin position="295"/>
        <end position="313"/>
    </location>
</feature>
<feature type="transmembrane region" description="Helical" evidence="8">
    <location>
        <begin position="334"/>
        <end position="353"/>
    </location>
</feature>
<keyword evidence="2" id="KW-0813">Transport</keyword>
<name>A0A1T2XHW4_9BACL</name>
<feature type="transmembrane region" description="Helical" evidence="8">
    <location>
        <begin position="268"/>
        <end position="289"/>
    </location>
</feature>
<comment type="subcellular location">
    <subcellularLocation>
        <location evidence="1">Cell inner membrane</location>
        <topology evidence="1">Multi-pass membrane protein</topology>
    </subcellularLocation>
</comment>
<evidence type="ECO:0000256" key="8">
    <source>
        <dbReference type="SAM" id="Phobius"/>
    </source>
</evidence>
<protein>
    <recommendedName>
        <fullName evidence="9">Major facilitator superfamily associated domain-containing protein</fullName>
    </recommendedName>
</protein>
<dbReference type="PANTHER" id="PTHR23522">
    <property type="entry name" value="BLL5896 PROTEIN"/>
    <property type="match status" value="1"/>
</dbReference>
<evidence type="ECO:0000256" key="6">
    <source>
        <dbReference type="ARBA" id="ARBA00022989"/>
    </source>
</evidence>
<feature type="domain" description="Major facilitator superfamily associated" evidence="9">
    <location>
        <begin position="2"/>
        <end position="362"/>
    </location>
</feature>
<feature type="transmembrane region" description="Helical" evidence="8">
    <location>
        <begin position="30"/>
        <end position="49"/>
    </location>
</feature>
<keyword evidence="4" id="KW-0997">Cell inner membrane</keyword>
<feature type="transmembrane region" description="Helical" evidence="8">
    <location>
        <begin position="124"/>
        <end position="145"/>
    </location>
</feature>
<feature type="transmembrane region" description="Helical" evidence="8">
    <location>
        <begin position="359"/>
        <end position="380"/>
    </location>
</feature>
<accession>A0A1T2XHW4</accession>
<keyword evidence="7 8" id="KW-0472">Membrane</keyword>
<dbReference type="Pfam" id="PF12832">
    <property type="entry name" value="MFS_1_like"/>
    <property type="match status" value="1"/>
</dbReference>
<reference evidence="10 11" key="1">
    <citation type="submission" date="2017-01" db="EMBL/GenBank/DDBJ databases">
        <title>Genome analysis of Paenibacillus selenitrireducens ES3-24.</title>
        <authorList>
            <person name="Xu D."/>
            <person name="Yao R."/>
            <person name="Zheng S."/>
        </authorList>
    </citation>
    <scope>NUCLEOTIDE SEQUENCE [LARGE SCALE GENOMIC DNA]</scope>
    <source>
        <strain evidence="10 11">ES3-24</strain>
    </source>
</reference>
<evidence type="ECO:0000256" key="4">
    <source>
        <dbReference type="ARBA" id="ARBA00022519"/>
    </source>
</evidence>
<keyword evidence="11" id="KW-1185">Reference proteome</keyword>
<dbReference type="SUPFAM" id="SSF103473">
    <property type="entry name" value="MFS general substrate transporter"/>
    <property type="match status" value="1"/>
</dbReference>
<feature type="transmembrane region" description="Helical" evidence="8">
    <location>
        <begin position="202"/>
        <end position="228"/>
    </location>
</feature>
<organism evidence="10 11">
    <name type="scientific">Paenibacillus selenitireducens</name>
    <dbReference type="NCBI Taxonomy" id="1324314"/>
    <lineage>
        <taxon>Bacteria</taxon>
        <taxon>Bacillati</taxon>
        <taxon>Bacillota</taxon>
        <taxon>Bacilli</taxon>
        <taxon>Bacillales</taxon>
        <taxon>Paenibacillaceae</taxon>
        <taxon>Paenibacillus</taxon>
    </lineage>
</organism>
<proteinExistence type="predicted"/>
<feature type="transmembrane region" description="Helical" evidence="8">
    <location>
        <begin position="234"/>
        <end position="256"/>
    </location>
</feature>
<comment type="caution">
    <text evidence="10">The sequence shown here is derived from an EMBL/GenBank/DDBJ whole genome shotgun (WGS) entry which is preliminary data.</text>
</comment>
<dbReference type="Proteomes" id="UP000190188">
    <property type="component" value="Unassembled WGS sequence"/>
</dbReference>
<evidence type="ECO:0000259" key="9">
    <source>
        <dbReference type="Pfam" id="PF12832"/>
    </source>
</evidence>
<sequence length="399" mass="45220">MYLFFVYGALAVLSAYLPVYLSDAGLSKVQISALLACGPFVSLLANPFWGYWSDRMQNVRRILYILLVGNFLFIMMAFQMSSVVFLYAALICFYFFQSPIFTQSTSLILTAIDGTDYKFGSFRMWGSLGWAIIAFISGPIMTWIGVEHLEWVYAALMLCCFVNAIRLPDFSPPMGKSVQRVKRRQTAEMQEAAGKSVYRNKYFMMFIALGVLISVPNMINSTFMSLFIQDLGGSLTYVGLAIFMSSIFEAPIFMLLDRYLSKHKSHMLFCIMIVSILFTLRWFFMSMVVSPTMVLFIQLMHCITFGCYMYIGTQFTEQIIPREQRSSGQAAYSLSWNGISGVIAGALGGFLYQNYGPRVMYTITGFISIIGVIGFIMMWVQETRHNYEQLPTSSGTPMD</sequence>
<dbReference type="AlphaFoldDB" id="A0A1T2XHW4"/>
<dbReference type="EMBL" id="MSZX01000003">
    <property type="protein sequence ID" value="OPA79487.1"/>
    <property type="molecule type" value="Genomic_DNA"/>
</dbReference>
<feature type="transmembrane region" description="Helical" evidence="8">
    <location>
        <begin position="61"/>
        <end position="78"/>
    </location>
</feature>
<evidence type="ECO:0000256" key="3">
    <source>
        <dbReference type="ARBA" id="ARBA00022475"/>
    </source>
</evidence>
<keyword evidence="6 8" id="KW-1133">Transmembrane helix</keyword>
<evidence type="ECO:0000313" key="11">
    <source>
        <dbReference type="Proteomes" id="UP000190188"/>
    </source>
</evidence>
<evidence type="ECO:0000256" key="2">
    <source>
        <dbReference type="ARBA" id="ARBA00022448"/>
    </source>
</evidence>
<evidence type="ECO:0000256" key="7">
    <source>
        <dbReference type="ARBA" id="ARBA00023136"/>
    </source>
</evidence>